<dbReference type="PANTHER" id="PTHR10088">
    <property type="entry name" value="GLUCOKINASE REGULATORY PROTEIN"/>
    <property type="match status" value="1"/>
</dbReference>
<dbReference type="Pfam" id="PF22645">
    <property type="entry name" value="GKRP_SIS_N"/>
    <property type="match status" value="1"/>
</dbReference>
<protein>
    <submittedName>
        <fullName evidence="3">Glucokinase regulatory protein</fullName>
    </submittedName>
</protein>
<dbReference type="Proteomes" id="UP001623349">
    <property type="component" value="Unassembled WGS sequence"/>
</dbReference>
<evidence type="ECO:0000256" key="1">
    <source>
        <dbReference type="ARBA" id="ARBA00023277"/>
    </source>
</evidence>
<organism evidence="3 4">
    <name type="scientific">Apodemus speciosus</name>
    <name type="common">Large Japanese field mouse</name>
    <dbReference type="NCBI Taxonomy" id="105296"/>
    <lineage>
        <taxon>Eukaryota</taxon>
        <taxon>Metazoa</taxon>
        <taxon>Chordata</taxon>
        <taxon>Craniata</taxon>
        <taxon>Vertebrata</taxon>
        <taxon>Euteleostomi</taxon>
        <taxon>Mammalia</taxon>
        <taxon>Eutheria</taxon>
        <taxon>Euarchontoglires</taxon>
        <taxon>Glires</taxon>
        <taxon>Rodentia</taxon>
        <taxon>Myomorpha</taxon>
        <taxon>Muroidea</taxon>
        <taxon>Muridae</taxon>
        <taxon>Murinae</taxon>
        <taxon>Apodemus</taxon>
    </lineage>
</organism>
<dbReference type="Gene3D" id="3.40.50.10490">
    <property type="entry name" value="Glucose-6-phosphate isomerase like protein, domain 1"/>
    <property type="match status" value="3"/>
</dbReference>
<keyword evidence="1" id="KW-0119">Carbohydrate metabolism</keyword>
<dbReference type="Pfam" id="PF22198">
    <property type="entry name" value="GKRP_SIS_2"/>
    <property type="match status" value="1"/>
</dbReference>
<accession>A0ABQ0FDC7</accession>
<dbReference type="PROSITE" id="PS01272">
    <property type="entry name" value="GCKR"/>
    <property type="match status" value="1"/>
</dbReference>
<evidence type="ECO:0000313" key="3">
    <source>
        <dbReference type="EMBL" id="GAB1297220.1"/>
    </source>
</evidence>
<dbReference type="PROSITE" id="PS51464">
    <property type="entry name" value="SIS"/>
    <property type="match status" value="1"/>
</dbReference>
<feature type="domain" description="SIS" evidence="2">
    <location>
        <begin position="410"/>
        <end position="589"/>
    </location>
</feature>
<dbReference type="Pfam" id="PF20741">
    <property type="entry name" value="GKRP-like_C"/>
    <property type="match status" value="2"/>
</dbReference>
<dbReference type="SUPFAM" id="SSF53697">
    <property type="entry name" value="SIS domain"/>
    <property type="match status" value="2"/>
</dbReference>
<evidence type="ECO:0000313" key="4">
    <source>
        <dbReference type="Proteomes" id="UP001623349"/>
    </source>
</evidence>
<reference evidence="3 4" key="1">
    <citation type="submission" date="2024-08" db="EMBL/GenBank/DDBJ databases">
        <title>The draft genome of Apodemus speciosus.</title>
        <authorList>
            <person name="Nabeshima K."/>
            <person name="Suzuki S."/>
            <person name="Onuma M."/>
        </authorList>
    </citation>
    <scope>NUCLEOTIDE SEQUENCE [LARGE SCALE GENOMIC DNA]</scope>
    <source>
        <strain evidence="3">IB14-021</strain>
    </source>
</reference>
<dbReference type="InterPro" id="IPR054017">
    <property type="entry name" value="GKRP_SIS_2"/>
</dbReference>
<name>A0ABQ0FDC7_APOSI</name>
<dbReference type="InterPro" id="IPR040190">
    <property type="entry name" value="MURQ/GCKR"/>
</dbReference>
<dbReference type="InterPro" id="IPR046348">
    <property type="entry name" value="SIS_dom_sf"/>
</dbReference>
<evidence type="ECO:0000259" key="2">
    <source>
        <dbReference type="PROSITE" id="PS51464"/>
    </source>
</evidence>
<dbReference type="PANTHER" id="PTHR10088:SF4">
    <property type="entry name" value="GLUCOKINASE REGULATORY PROTEIN"/>
    <property type="match status" value="1"/>
</dbReference>
<sequence>MAGGSESLQCGTMPGTKRYQHVIETPEPGEWELSGYEAAVPITEKSNPLTRNLDKADAEKIVQLLGQCDAEIFQEEGQIMPTYKRLYSESVLTTMLQVAGKVQEVLKSRLSLHPHQCTSTLSTSTKTREEPDGGLVVLSGGGTSGRMAFLMSVSFNQLMKGLGQKPLYTYLIAGGDKSVVASQERTEDSALHGIEELKKVAAGKKRVVVIGISVGLSKSLAPGFIPTSNISINSAWLGVQDLRCQWAPFVAGQMDYCMDNTAVFLPVLVGFNPVSMARALFWLLTSAPPPTLKPVAKELPRFVEVNDPIEDWRSTFRQVAERMQTMQEKQEAFVLNPAVGPEGLSGSSRMKGGSATKILLETLLLAAHKTVDQGVVSSQRCLLEILRTFERAHQVTYSQSSKIATLTKQVGISLEKKGHVHLVGWQNLGIIAIMDGVECIHTFGADFRDIRGFLIGDHKDMFNQKDELTNQGPQFTFSQDDFLTSILPSLTDIDTVVFIFTLDDNLTEVQALAERVREKSRNIQALVHSTVGQSLPAPLKKLFPSLISITWPLLFFDYEGSYVQKFQRELSTKWVLNTVSTGAHVLLGKILQNHMLDLRIANSKLFWRALAMLQYRVSLCSRGCPGTHSVGQRFSGQSKARCIESLLQVIHFPQPLSDDLRAAPISCHVQVAHEKEKARGALN</sequence>
<dbReference type="EMBL" id="BAAFST010000012">
    <property type="protein sequence ID" value="GAB1297220.1"/>
    <property type="molecule type" value="Genomic_DNA"/>
</dbReference>
<comment type="caution">
    <text evidence="3">The sequence shown here is derived from an EMBL/GenBank/DDBJ whole genome shotgun (WGS) entry which is preliminary data.</text>
</comment>
<proteinExistence type="predicted"/>
<dbReference type="InterPro" id="IPR005486">
    <property type="entry name" value="Glucokinase_regulatory_CS"/>
</dbReference>
<dbReference type="Gene3D" id="1.10.8.1080">
    <property type="match status" value="1"/>
</dbReference>
<dbReference type="InterPro" id="IPR001347">
    <property type="entry name" value="SIS_dom"/>
</dbReference>
<keyword evidence="4" id="KW-1185">Reference proteome</keyword>
<gene>
    <name evidence="3" type="ORF">APTSU1_001245600</name>
</gene>